<evidence type="ECO:0000313" key="5">
    <source>
        <dbReference type="Proteomes" id="UP000054937"/>
    </source>
</evidence>
<dbReference type="AlphaFoldDB" id="A0A0V0QR56"/>
<proteinExistence type="predicted"/>
<evidence type="ECO:0000256" key="1">
    <source>
        <dbReference type="ARBA" id="ARBA00023180"/>
    </source>
</evidence>
<organism evidence="4 5">
    <name type="scientific">Pseudocohnilembus persalinus</name>
    <name type="common">Ciliate</name>
    <dbReference type="NCBI Taxonomy" id="266149"/>
    <lineage>
        <taxon>Eukaryota</taxon>
        <taxon>Sar</taxon>
        <taxon>Alveolata</taxon>
        <taxon>Ciliophora</taxon>
        <taxon>Intramacronucleata</taxon>
        <taxon>Oligohymenophorea</taxon>
        <taxon>Scuticociliatia</taxon>
        <taxon>Philasterida</taxon>
        <taxon>Pseudocohnilembidae</taxon>
        <taxon>Pseudocohnilembus</taxon>
    </lineage>
</organism>
<dbReference type="Proteomes" id="UP000054937">
    <property type="component" value="Unassembled WGS sequence"/>
</dbReference>
<dbReference type="OrthoDB" id="329528at2759"/>
<evidence type="ECO:0000313" key="4">
    <source>
        <dbReference type="EMBL" id="KRX04453.1"/>
    </source>
</evidence>
<dbReference type="SUPFAM" id="SSF57184">
    <property type="entry name" value="Growth factor receptor domain"/>
    <property type="match status" value="1"/>
</dbReference>
<dbReference type="PROSITE" id="PS00022">
    <property type="entry name" value="EGF_1"/>
    <property type="match status" value="1"/>
</dbReference>
<sequence length="113" mass="12319">MFVNLCPNDCSQNGYCMKGVCHCLPGYIGNDCGTFDAGSIVCTSPCDTCGPTSTNCQSCISGYYLGSNTCKVCSDWITNCNTCSDYQTCTACDSGFYLMQNLFKLDNQLQYLF</sequence>
<protein>
    <submittedName>
        <fullName evidence="4">Insulin-like growth factor binding protein, N-terminal</fullName>
    </submittedName>
</protein>
<dbReference type="InParanoid" id="A0A0V0QR56"/>
<reference evidence="4 5" key="1">
    <citation type="journal article" date="2015" name="Sci. Rep.">
        <title>Genome of the facultative scuticociliatosis pathogen Pseudocohnilembus persalinus provides insight into its virulence through horizontal gene transfer.</title>
        <authorList>
            <person name="Xiong J."/>
            <person name="Wang G."/>
            <person name="Cheng J."/>
            <person name="Tian M."/>
            <person name="Pan X."/>
            <person name="Warren A."/>
            <person name="Jiang C."/>
            <person name="Yuan D."/>
            <person name="Miao W."/>
        </authorList>
    </citation>
    <scope>NUCLEOTIDE SEQUENCE [LARGE SCALE GENOMIC DNA]</scope>
    <source>
        <strain evidence="4">36N120E</strain>
    </source>
</reference>
<dbReference type="Gene3D" id="2.10.25.10">
    <property type="entry name" value="Laminin"/>
    <property type="match status" value="1"/>
</dbReference>
<keyword evidence="1" id="KW-0325">Glycoprotein</keyword>
<keyword evidence="5" id="KW-1185">Reference proteome</keyword>
<gene>
    <name evidence="4" type="ORF">PPERSA_00222</name>
</gene>
<accession>A0A0V0QR56</accession>
<evidence type="ECO:0000259" key="2">
    <source>
        <dbReference type="PROSITE" id="PS00022"/>
    </source>
</evidence>
<dbReference type="InterPro" id="IPR009030">
    <property type="entry name" value="Growth_fac_rcpt_cys_sf"/>
</dbReference>
<evidence type="ECO:0000259" key="3">
    <source>
        <dbReference type="PROSITE" id="PS01186"/>
    </source>
</evidence>
<dbReference type="InterPro" id="IPR000742">
    <property type="entry name" value="EGF"/>
</dbReference>
<name>A0A0V0QR56_PSEPJ</name>
<comment type="caution">
    <text evidence="4">The sequence shown here is derived from an EMBL/GenBank/DDBJ whole genome shotgun (WGS) entry which is preliminary data.</text>
</comment>
<dbReference type="FunFam" id="2.10.25.10:FF:000001">
    <property type="entry name" value="Tenascin C"/>
    <property type="match status" value="1"/>
</dbReference>
<dbReference type="PROSITE" id="PS01186">
    <property type="entry name" value="EGF_2"/>
    <property type="match status" value="1"/>
</dbReference>
<feature type="domain" description="EGF-like" evidence="2 3">
    <location>
        <begin position="21"/>
        <end position="32"/>
    </location>
</feature>
<dbReference type="EMBL" id="LDAU01000116">
    <property type="protein sequence ID" value="KRX04453.1"/>
    <property type="molecule type" value="Genomic_DNA"/>
</dbReference>
<dbReference type="Pfam" id="PF23106">
    <property type="entry name" value="EGF_Teneurin"/>
    <property type="match status" value="1"/>
</dbReference>